<dbReference type="AlphaFoldDB" id="A0A9C6XQU8"/>
<evidence type="ECO:0000256" key="2">
    <source>
        <dbReference type="ARBA" id="ARBA00022741"/>
    </source>
</evidence>
<comment type="similarity">
    <text evidence="1">Belongs to the heat shock protein 70 family.</text>
</comment>
<dbReference type="GeneID" id="113209982"/>
<protein>
    <submittedName>
        <fullName evidence="5">Uncharacterized protein LOC113209982</fullName>
    </submittedName>
</protein>
<dbReference type="FunFam" id="3.30.420.40:FF:000028">
    <property type="entry name" value="heat shock 70 kDa protein-like"/>
    <property type="match status" value="1"/>
</dbReference>
<evidence type="ECO:0000313" key="4">
    <source>
        <dbReference type="Proteomes" id="UP000504606"/>
    </source>
</evidence>
<evidence type="ECO:0000313" key="5">
    <source>
        <dbReference type="RefSeq" id="XP_052127799.1"/>
    </source>
</evidence>
<dbReference type="RefSeq" id="XP_052127799.1">
    <property type="nucleotide sequence ID" value="XM_052271839.1"/>
</dbReference>
<proteinExistence type="inferred from homology"/>
<name>A0A9C6XQU8_FRAOC</name>
<dbReference type="Proteomes" id="UP000504606">
    <property type="component" value="Unplaced"/>
</dbReference>
<accession>A0A9C6XQU8</accession>
<evidence type="ECO:0000256" key="1">
    <source>
        <dbReference type="ARBA" id="ARBA00007381"/>
    </source>
</evidence>
<gene>
    <name evidence="5" type="primary">LOC113209982</name>
</gene>
<dbReference type="SUPFAM" id="SSF100920">
    <property type="entry name" value="Heat shock protein 70kD (HSP70), peptide-binding domain"/>
    <property type="match status" value="1"/>
</dbReference>
<evidence type="ECO:0000256" key="3">
    <source>
        <dbReference type="ARBA" id="ARBA00022840"/>
    </source>
</evidence>
<dbReference type="PRINTS" id="PR00301">
    <property type="entry name" value="HEATSHOCK70"/>
</dbReference>
<dbReference type="GO" id="GO:0140662">
    <property type="term" value="F:ATP-dependent protein folding chaperone"/>
    <property type="evidence" value="ECO:0007669"/>
    <property type="project" value="InterPro"/>
</dbReference>
<dbReference type="Pfam" id="PF00012">
    <property type="entry name" value="HSP70"/>
    <property type="match status" value="1"/>
</dbReference>
<dbReference type="PANTHER" id="PTHR19375">
    <property type="entry name" value="HEAT SHOCK PROTEIN 70KDA"/>
    <property type="match status" value="1"/>
</dbReference>
<keyword evidence="3" id="KW-0067">ATP-binding</keyword>
<keyword evidence="2" id="KW-0547">Nucleotide-binding</keyword>
<keyword evidence="4" id="KW-1185">Reference proteome</keyword>
<dbReference type="KEGG" id="foc:113209982"/>
<dbReference type="Gene3D" id="3.30.420.40">
    <property type="match status" value="2"/>
</dbReference>
<dbReference type="FunFam" id="3.90.640.10:FF:000003">
    <property type="entry name" value="Molecular chaperone DnaK"/>
    <property type="match status" value="1"/>
</dbReference>
<dbReference type="InterPro" id="IPR029047">
    <property type="entry name" value="HSP70_peptide-bd_sf"/>
</dbReference>
<dbReference type="OrthoDB" id="3789372at2759"/>
<dbReference type="Gene3D" id="2.60.34.10">
    <property type="entry name" value="Substrate Binding Domain Of DNAk, Chain A, domain 1"/>
    <property type="match status" value="1"/>
</dbReference>
<dbReference type="InterPro" id="IPR043129">
    <property type="entry name" value="ATPase_NBD"/>
</dbReference>
<dbReference type="InterPro" id="IPR013126">
    <property type="entry name" value="Hsp_70_fam"/>
</dbReference>
<sequence length="430" mass="46856">MPVLVAPEVVSGKVLAAMKTIAETNCLEATVSKAVITVPAYFSEAQREATQTAGRLAGLEVIGLLNEPVAAALAYGYGKNKEGTVLIFDLGGGTFDLALVKMSQGDDFRLLAYGGDTHLGGQDFDGVLLNYILKDIKATMKINLRDDPEALHLLRQDCEIAKRKLSTKPQTDVVAYIARAKKGYRKTITRSLFEELCQPLFKKAIELLPGILKDAKVKKDDVDEVVLVGGSTRILKVQAMVRDFFNGKEPVKSLNPDEAVAQGAAIWAAKLTGEQGAKDVRLRDVASLSLGVADPSGIMAVIIPRGTTLPAAVTKTFTTTRDNQEEAEFKVCQGLRANWADNHLLGFLTLSIPARRKGTVDIDASFQVDLDGVLKVTAKERLSGETARAQFQSEGRMSERQVAEMLRQAEKFKTEDDAARAGSWRERYRI</sequence>
<dbReference type="SUPFAM" id="SSF53067">
    <property type="entry name" value="Actin-like ATPase domain"/>
    <property type="match status" value="2"/>
</dbReference>
<reference evidence="5" key="1">
    <citation type="journal article" date="2018" name="Proc. Natl. Acad. Sci. U.S.A.">
        <title>Phylogenomics and the evolution of hemipteroid insects.</title>
        <authorList>
            <person name="Johnson K.P."/>
            <person name="Dietrich C.H."/>
            <person name="Friedrich F."/>
            <person name="Beutel R.G."/>
            <person name="Wipfler B."/>
            <person name="Peters R.S."/>
            <person name="Allen J.M."/>
            <person name="Petersen M."/>
            <person name="Donath A."/>
            <person name="Walden K.K."/>
            <person name="Kozlov A.M."/>
            <person name="Podsiadlowski L."/>
            <person name="Mayer C."/>
            <person name="Meusemann K."/>
            <person name="Vasilikopoulos A."/>
            <person name="Waterhouse R.M."/>
            <person name="Cameron S.L."/>
            <person name="Weirauch C."/>
            <person name="Swanson D.R."/>
            <person name="Percy D.M."/>
            <person name="Hardy N.B."/>
            <person name="Terry I."/>
            <person name="Liu S."/>
            <person name="Zhou X."/>
            <person name="Misof B."/>
            <person name="Robertson H.M."/>
            <person name="Yoshizawa K."/>
        </authorList>
    </citation>
    <scope>NUCLEOTIDE SEQUENCE</scope>
    <source>
        <tissue evidence="5">Whole organism</tissue>
    </source>
</reference>
<dbReference type="Gene3D" id="3.90.640.10">
    <property type="entry name" value="Actin, Chain A, domain 4"/>
    <property type="match status" value="1"/>
</dbReference>
<reference evidence="5" key="2">
    <citation type="submission" date="2025-08" db="UniProtKB">
        <authorList>
            <consortium name="RefSeq"/>
        </authorList>
    </citation>
    <scope>IDENTIFICATION</scope>
    <source>
        <tissue evidence="5">Whole organism</tissue>
    </source>
</reference>
<organism evidence="4 5">
    <name type="scientific">Frankliniella occidentalis</name>
    <name type="common">Western flower thrips</name>
    <name type="synonym">Euthrips occidentalis</name>
    <dbReference type="NCBI Taxonomy" id="133901"/>
    <lineage>
        <taxon>Eukaryota</taxon>
        <taxon>Metazoa</taxon>
        <taxon>Ecdysozoa</taxon>
        <taxon>Arthropoda</taxon>
        <taxon>Hexapoda</taxon>
        <taxon>Insecta</taxon>
        <taxon>Pterygota</taxon>
        <taxon>Neoptera</taxon>
        <taxon>Paraneoptera</taxon>
        <taxon>Thysanoptera</taxon>
        <taxon>Terebrantia</taxon>
        <taxon>Thripoidea</taxon>
        <taxon>Thripidae</taxon>
        <taxon>Frankliniella</taxon>
    </lineage>
</organism>
<dbReference type="GO" id="GO:0005524">
    <property type="term" value="F:ATP binding"/>
    <property type="evidence" value="ECO:0007669"/>
    <property type="project" value="UniProtKB-KW"/>
</dbReference>